<dbReference type="EMBL" id="CAKXAJ010026108">
    <property type="protein sequence ID" value="CAH2256402.1"/>
    <property type="molecule type" value="Genomic_DNA"/>
</dbReference>
<protein>
    <submittedName>
        <fullName evidence="2">Jg27053 protein</fullName>
    </submittedName>
</protein>
<gene>
    <name evidence="2" type="primary">jg27053</name>
    <name evidence="2" type="ORF">PAEG_LOCUS22909</name>
</gene>
<name>A0A8S4SB23_9NEOP</name>
<evidence type="ECO:0000313" key="2">
    <source>
        <dbReference type="EMBL" id="CAH2256402.1"/>
    </source>
</evidence>
<dbReference type="Proteomes" id="UP000838756">
    <property type="component" value="Unassembled WGS sequence"/>
</dbReference>
<dbReference type="AlphaFoldDB" id="A0A8S4SB23"/>
<feature type="region of interest" description="Disordered" evidence="1">
    <location>
        <begin position="20"/>
        <end position="49"/>
    </location>
</feature>
<keyword evidence="3" id="KW-1185">Reference proteome</keyword>
<proteinExistence type="predicted"/>
<comment type="caution">
    <text evidence="2">The sequence shown here is derived from an EMBL/GenBank/DDBJ whole genome shotgun (WGS) entry which is preliminary data.</text>
</comment>
<organism evidence="2 3">
    <name type="scientific">Pararge aegeria aegeria</name>
    <dbReference type="NCBI Taxonomy" id="348720"/>
    <lineage>
        <taxon>Eukaryota</taxon>
        <taxon>Metazoa</taxon>
        <taxon>Ecdysozoa</taxon>
        <taxon>Arthropoda</taxon>
        <taxon>Hexapoda</taxon>
        <taxon>Insecta</taxon>
        <taxon>Pterygota</taxon>
        <taxon>Neoptera</taxon>
        <taxon>Endopterygota</taxon>
        <taxon>Lepidoptera</taxon>
        <taxon>Glossata</taxon>
        <taxon>Ditrysia</taxon>
        <taxon>Papilionoidea</taxon>
        <taxon>Nymphalidae</taxon>
        <taxon>Satyrinae</taxon>
        <taxon>Satyrini</taxon>
        <taxon>Parargina</taxon>
        <taxon>Pararge</taxon>
    </lineage>
</organism>
<accession>A0A8S4SB23</accession>
<evidence type="ECO:0000313" key="3">
    <source>
        <dbReference type="Proteomes" id="UP000838756"/>
    </source>
</evidence>
<reference evidence="2" key="1">
    <citation type="submission" date="2022-03" db="EMBL/GenBank/DDBJ databases">
        <authorList>
            <person name="Lindestad O."/>
        </authorList>
    </citation>
    <scope>NUCLEOTIDE SEQUENCE</scope>
</reference>
<evidence type="ECO:0000256" key="1">
    <source>
        <dbReference type="SAM" id="MobiDB-lite"/>
    </source>
</evidence>
<sequence length="87" mass="9638">MRVHVATCQPHRRVLEPVYGAERAGATQPRAALQKTSMGSPTRARAPELSASRCHTSLIHFFSSSFEDHQKDRVCSRSIFADITALT</sequence>